<dbReference type="RefSeq" id="WP_166398660.1">
    <property type="nucleotide sequence ID" value="NZ_CP045122.1"/>
</dbReference>
<gene>
    <name evidence="2" type="ORF">GBA65_21025</name>
</gene>
<evidence type="ECO:0000313" key="2">
    <source>
        <dbReference type="EMBL" id="QIN80946.1"/>
    </source>
</evidence>
<keyword evidence="3" id="KW-1185">Reference proteome</keyword>
<dbReference type="Proteomes" id="UP000502706">
    <property type="component" value="Plasmid unnamed1"/>
</dbReference>
<keyword evidence="1" id="KW-0812">Transmembrane</keyword>
<dbReference type="EMBL" id="CP045122">
    <property type="protein sequence ID" value="QIN80946.1"/>
    <property type="molecule type" value="Genomic_DNA"/>
</dbReference>
<feature type="transmembrane region" description="Helical" evidence="1">
    <location>
        <begin position="79"/>
        <end position="103"/>
    </location>
</feature>
<dbReference type="KEGG" id="rmar:GBA65_21025"/>
<name>A0A6G8Q3A7_9ACTN</name>
<keyword evidence="2" id="KW-0614">Plasmid</keyword>
<proteinExistence type="predicted"/>
<protein>
    <recommendedName>
        <fullName evidence="4">Integral membrane protein</fullName>
    </recommendedName>
</protein>
<evidence type="ECO:0000313" key="3">
    <source>
        <dbReference type="Proteomes" id="UP000502706"/>
    </source>
</evidence>
<organism evidence="2 3">
    <name type="scientific">Rubrobacter marinus</name>
    <dbReference type="NCBI Taxonomy" id="2653852"/>
    <lineage>
        <taxon>Bacteria</taxon>
        <taxon>Bacillati</taxon>
        <taxon>Actinomycetota</taxon>
        <taxon>Rubrobacteria</taxon>
        <taxon>Rubrobacterales</taxon>
        <taxon>Rubrobacteraceae</taxon>
        <taxon>Rubrobacter</taxon>
    </lineage>
</organism>
<keyword evidence="1" id="KW-0472">Membrane</keyword>
<evidence type="ECO:0000256" key="1">
    <source>
        <dbReference type="SAM" id="Phobius"/>
    </source>
</evidence>
<feature type="transmembrane region" description="Helical" evidence="1">
    <location>
        <begin position="115"/>
        <end position="140"/>
    </location>
</feature>
<accession>A0A6G8Q3A7</accession>
<evidence type="ECO:0008006" key="4">
    <source>
        <dbReference type="Google" id="ProtNLM"/>
    </source>
</evidence>
<reference evidence="2 3" key="1">
    <citation type="submission" date="2019-10" db="EMBL/GenBank/DDBJ databases">
        <title>Rubrobacter sp nov SCSIO 52915 isolated from a deep-sea sediment in the South China Sea.</title>
        <authorList>
            <person name="Chen R.W."/>
        </authorList>
    </citation>
    <scope>NUCLEOTIDE SEQUENCE [LARGE SCALE GENOMIC DNA]</scope>
    <source>
        <strain evidence="2 3">SCSIO 52915</strain>
        <plasmid evidence="2 3">unnamed1</plasmid>
    </source>
</reference>
<sequence>MNKNHGRAARKFRSLRPLNSGTSLAARAPRLFFPFLAAVLLLTAAALLGANPALAQIDTGPLGGSPEQIKGTIDNAVLWGIGLAGSVAAGGILWGGGLMMTAGANRERQQKGQRVVGLTIGGFLIVALAGGILAAAASFVGG</sequence>
<dbReference type="AlphaFoldDB" id="A0A6G8Q3A7"/>
<keyword evidence="1" id="KW-1133">Transmembrane helix</keyword>
<geneLocation type="plasmid" evidence="2 3">
    <name>unnamed1</name>
</geneLocation>